<keyword evidence="3" id="KW-1185">Reference proteome</keyword>
<proteinExistence type="predicted"/>
<evidence type="ECO:0000256" key="1">
    <source>
        <dbReference type="SAM" id="SignalP"/>
    </source>
</evidence>
<dbReference type="Gene3D" id="1.25.40.390">
    <property type="match status" value="1"/>
</dbReference>
<keyword evidence="1" id="KW-0732">Signal</keyword>
<feature type="chain" id="PRO_5011532061" evidence="1">
    <location>
        <begin position="23"/>
        <end position="518"/>
    </location>
</feature>
<organism evidence="2 3">
    <name type="scientific">Parapedobacter composti</name>
    <dbReference type="NCBI Taxonomy" id="623281"/>
    <lineage>
        <taxon>Bacteria</taxon>
        <taxon>Pseudomonadati</taxon>
        <taxon>Bacteroidota</taxon>
        <taxon>Sphingobacteriia</taxon>
        <taxon>Sphingobacteriales</taxon>
        <taxon>Sphingobacteriaceae</taxon>
        <taxon>Parapedobacter</taxon>
    </lineage>
</organism>
<accession>A0A1I1L5V6</accession>
<evidence type="ECO:0000313" key="3">
    <source>
        <dbReference type="Proteomes" id="UP000199577"/>
    </source>
</evidence>
<dbReference type="InterPro" id="IPR041662">
    <property type="entry name" value="SusD-like_2"/>
</dbReference>
<dbReference type="PROSITE" id="PS51257">
    <property type="entry name" value="PROKAR_LIPOPROTEIN"/>
    <property type="match status" value="1"/>
</dbReference>
<feature type="signal peptide" evidence="1">
    <location>
        <begin position="1"/>
        <end position="22"/>
    </location>
</feature>
<dbReference type="Pfam" id="PF12771">
    <property type="entry name" value="SusD-like_2"/>
    <property type="match status" value="1"/>
</dbReference>
<dbReference type="InterPro" id="IPR011990">
    <property type="entry name" value="TPR-like_helical_dom_sf"/>
</dbReference>
<reference evidence="2 3" key="1">
    <citation type="submission" date="2016-10" db="EMBL/GenBank/DDBJ databases">
        <authorList>
            <person name="de Groot N.N."/>
        </authorList>
    </citation>
    <scope>NUCLEOTIDE SEQUENCE [LARGE SCALE GENOMIC DNA]</scope>
    <source>
        <strain evidence="2 3">DSM 22900</strain>
    </source>
</reference>
<dbReference type="STRING" id="623281.SAMN05421747_11918"/>
<evidence type="ECO:0000313" key="2">
    <source>
        <dbReference type="EMBL" id="SFC68391.1"/>
    </source>
</evidence>
<dbReference type="Proteomes" id="UP000199577">
    <property type="component" value="Unassembled WGS sequence"/>
</dbReference>
<dbReference type="AlphaFoldDB" id="A0A1I1L5V6"/>
<protein>
    <submittedName>
        <fullName evidence="2">Starch-binding associating with outer membrane</fullName>
    </submittedName>
</protein>
<gene>
    <name evidence="2" type="ORF">SAMN05421747_11918</name>
</gene>
<dbReference type="OrthoDB" id="9766256at2"/>
<dbReference type="EMBL" id="FOLL01000019">
    <property type="protein sequence ID" value="SFC68391.1"/>
    <property type="molecule type" value="Genomic_DNA"/>
</dbReference>
<name>A0A1I1L5V6_9SPHI</name>
<dbReference type="SUPFAM" id="SSF48452">
    <property type="entry name" value="TPR-like"/>
    <property type="match status" value="1"/>
</dbReference>
<sequence>MIRTKKNLFIAFASLCLSGACTKNFEEINRNPNQVTVGNIQAIGMFEPILYDGANTWLNYTWFWNNELMQFTVFSAGTTREEHRYFISNGNFQTWWNFHARYASNANHMRELAAKENNPTLEAIALTWKVYYLYNQTDMFGDIPYTEAFQAFETGNTKVKFERQEQVYQHMFEDLETANELYKQGYIFRDSQRDKMYGGNVESWCRFNNSLYLRLLMRLSGRNLEYVTQKMNEILNNPEAYPIFRSNEDNATVRFTGEYPYVNYFGNQTHQGFTGSGRRLAEQLIKMTVYVEAGDTVMIDPRLPIYGKINPNAGMWKGAVAGGTIEQTSTSNHEAAFLNTEVFCRNDATYTFMDFAEIQFILAEAALKGIIPGGKSQAKAYYDRGIRASMEKWNGVARYSIVPATITEEAITAFIDYPEVYFNPNEPDEVLQEKLANQKHLALFWIGMEAWHEYRRTGYPVLTIGQGTLNDRVLPTRFAYPSSTIASNSENANEAIRNMGGTNDMKTPVWWSRQAIGN</sequence>
<dbReference type="RefSeq" id="WP_090974719.1">
    <property type="nucleotide sequence ID" value="NZ_FOLL01000019.1"/>
</dbReference>